<organism evidence="2 3">
    <name type="scientific">Datura stramonium</name>
    <name type="common">Jimsonweed</name>
    <name type="synonym">Common thornapple</name>
    <dbReference type="NCBI Taxonomy" id="4076"/>
    <lineage>
        <taxon>Eukaryota</taxon>
        <taxon>Viridiplantae</taxon>
        <taxon>Streptophyta</taxon>
        <taxon>Embryophyta</taxon>
        <taxon>Tracheophyta</taxon>
        <taxon>Spermatophyta</taxon>
        <taxon>Magnoliopsida</taxon>
        <taxon>eudicotyledons</taxon>
        <taxon>Gunneridae</taxon>
        <taxon>Pentapetalae</taxon>
        <taxon>asterids</taxon>
        <taxon>lamiids</taxon>
        <taxon>Solanales</taxon>
        <taxon>Solanaceae</taxon>
        <taxon>Solanoideae</taxon>
        <taxon>Datureae</taxon>
        <taxon>Datura</taxon>
    </lineage>
</organism>
<keyword evidence="1" id="KW-1133">Transmembrane helix</keyword>
<comment type="caution">
    <text evidence="2">The sequence shown here is derived from an EMBL/GenBank/DDBJ whole genome shotgun (WGS) entry which is preliminary data.</text>
</comment>
<protein>
    <submittedName>
        <fullName evidence="2">Uncharacterized protein</fullName>
    </submittedName>
</protein>
<sequence length="147" mass="17001">MASSGLRNPKKQEEKAVDDDDRVSQFLDTLLDMILWKFLPHIFSIWILLEKFLISSEEDDIEEESCHDHHQDIRNLVLDYLEELSHATELIIGTWFAKLSRMTQLLKIVQNKVSDILMMSTTIVFLNIIFLPAVSDIANVKSEVGRN</sequence>
<reference evidence="2 3" key="1">
    <citation type="journal article" date="2021" name="BMC Genomics">
        <title>Datura genome reveals duplications of psychoactive alkaloid biosynthetic genes and high mutation rate following tissue culture.</title>
        <authorList>
            <person name="Rajewski A."/>
            <person name="Carter-House D."/>
            <person name="Stajich J."/>
            <person name="Litt A."/>
        </authorList>
    </citation>
    <scope>NUCLEOTIDE SEQUENCE [LARGE SCALE GENOMIC DNA]</scope>
    <source>
        <strain evidence="2">AR-01</strain>
    </source>
</reference>
<proteinExistence type="predicted"/>
<evidence type="ECO:0000313" key="3">
    <source>
        <dbReference type="Proteomes" id="UP000823775"/>
    </source>
</evidence>
<dbReference type="Proteomes" id="UP000823775">
    <property type="component" value="Unassembled WGS sequence"/>
</dbReference>
<accession>A0ABS8WJ62</accession>
<name>A0ABS8WJ62_DATST</name>
<gene>
    <name evidence="2" type="ORF">HAX54_048267</name>
</gene>
<dbReference type="EMBL" id="JACEIK010007938">
    <property type="protein sequence ID" value="MCE3050835.1"/>
    <property type="molecule type" value="Genomic_DNA"/>
</dbReference>
<evidence type="ECO:0000313" key="2">
    <source>
        <dbReference type="EMBL" id="MCE3050835.1"/>
    </source>
</evidence>
<keyword evidence="1" id="KW-0812">Transmembrane</keyword>
<keyword evidence="1" id="KW-0472">Membrane</keyword>
<feature type="transmembrane region" description="Helical" evidence="1">
    <location>
        <begin position="116"/>
        <end position="134"/>
    </location>
</feature>
<keyword evidence="3" id="KW-1185">Reference proteome</keyword>
<evidence type="ECO:0000256" key="1">
    <source>
        <dbReference type="SAM" id="Phobius"/>
    </source>
</evidence>